<reference evidence="1" key="2">
    <citation type="submission" date="2021-04" db="EMBL/GenBank/DDBJ databases">
        <authorList>
            <person name="Gilroy R."/>
        </authorList>
    </citation>
    <scope>NUCLEOTIDE SEQUENCE</scope>
    <source>
        <strain evidence="1">CHK130-7132</strain>
    </source>
</reference>
<accession>A0A9D2Q0U4</accession>
<dbReference type="InterPro" id="IPR029044">
    <property type="entry name" value="Nucleotide-diphossugar_trans"/>
</dbReference>
<dbReference type="EMBL" id="DWWC01000296">
    <property type="protein sequence ID" value="HJC70784.1"/>
    <property type="molecule type" value="Genomic_DNA"/>
</dbReference>
<reference evidence="1" key="1">
    <citation type="journal article" date="2021" name="PeerJ">
        <title>Extensive microbial diversity within the chicken gut microbiome revealed by metagenomics and culture.</title>
        <authorList>
            <person name="Gilroy R."/>
            <person name="Ravi A."/>
            <person name="Getino M."/>
            <person name="Pursley I."/>
            <person name="Horton D.L."/>
            <person name="Alikhan N.F."/>
            <person name="Baker D."/>
            <person name="Gharbi K."/>
            <person name="Hall N."/>
            <person name="Watson M."/>
            <person name="Adriaenssens E.M."/>
            <person name="Foster-Nyarko E."/>
            <person name="Jarju S."/>
            <person name="Secka A."/>
            <person name="Antonio M."/>
            <person name="Oren A."/>
            <person name="Chaudhuri R.R."/>
            <person name="La Ragione R."/>
            <person name="Hildebrand F."/>
            <person name="Pallen M.J."/>
        </authorList>
    </citation>
    <scope>NUCLEOTIDE SEQUENCE</scope>
    <source>
        <strain evidence="1">CHK130-7132</strain>
    </source>
</reference>
<dbReference type="Gene3D" id="3.90.550.10">
    <property type="entry name" value="Spore Coat Polysaccharide Biosynthesis Protein SpsA, Chain A"/>
    <property type="match status" value="1"/>
</dbReference>
<evidence type="ECO:0000313" key="2">
    <source>
        <dbReference type="Proteomes" id="UP000823854"/>
    </source>
</evidence>
<dbReference type="Proteomes" id="UP000823854">
    <property type="component" value="Unassembled WGS sequence"/>
</dbReference>
<proteinExistence type="predicted"/>
<comment type="caution">
    <text evidence="1">The sequence shown here is derived from an EMBL/GenBank/DDBJ whole genome shotgun (WGS) entry which is preliminary data.</text>
</comment>
<protein>
    <submittedName>
        <fullName evidence="1">Uncharacterized protein</fullName>
    </submittedName>
</protein>
<gene>
    <name evidence="1" type="ORF">H9932_14060</name>
</gene>
<sequence>MPIATKDQLRDAARSQDWAEAYEQLLAAAEGREVGTPPAKVPSTSVADRVRKSVEKKSADPLMRAIMQGKGLDRAAAERVRALLKEKRLNEAQSLVDALVRDETTAAAGHLAAGIVAASRDHSSLALEHFDAADAEAALRYAPLERIRTLFAADQARGVDVARAWLSEDRKFTARTWFEVYRHLFVADELELADEAFAKTSAAYTTPAEKAGWKTGQDELDWGRRWVGARRGQDGAAADDGHVSFGLIDYVQPGRGRASQNIGDQIQTLASLGHVVRHQDLRFHGDEGVVDFVSSMQERVRPELRRKGVSADVDLLTIDRDSTTYQAIPPNTWLLEFGWHMHSLFGLEVYDFPLHRNLNPIFVSFHCSKRALLSDESLEYLRAHAPIGCRDWTTVDLLLSLDVPAFFSGCLTTTVNTVFPDLEEKPEPATVYVDVARSPVPEGHENVKQSYGEVKKRDFTANMWDAVEVLERYRRNYTDVVTTRLHCYLPTTSLGLKVDFEPKNNADVRFNGLFRLSTEDFDAMRSAMRDRLEPVLTAIFEKKSRDEVYETWRRTVEPEVEAARARHARRVEIPAAGATAAQLVSTVSVPSADAQDDAIDVVLTPTPKQLGRLAPVLRSAADHTSRPLRAWVVSRAPRPDDLHVDGLDLRWIDTSSIDAGRVGVRDPRALDRTLLAQLVPAERAILLPVDAAVTADLDELDAMELGEALFAARRTSRPETSGFAVLYSAARRMDRSPETAYEFYRDIHGRHVFDFDAFDTDVMVLDLAGQREEGTSDQILPAMELYHLDDRDALHYVAGPRRCALPDEWAHVPDRESVQDPKIRHWADGVKPWSSSYVTGSEHWKAYADR</sequence>
<name>A0A9D2Q0U4_9MICO</name>
<dbReference type="AlphaFoldDB" id="A0A9D2Q0U4"/>
<organism evidence="1 2">
    <name type="scientific">Candidatus Brachybacterium intestinipullorum</name>
    <dbReference type="NCBI Taxonomy" id="2838512"/>
    <lineage>
        <taxon>Bacteria</taxon>
        <taxon>Bacillati</taxon>
        <taxon>Actinomycetota</taxon>
        <taxon>Actinomycetes</taxon>
        <taxon>Micrococcales</taxon>
        <taxon>Dermabacteraceae</taxon>
        <taxon>Brachybacterium</taxon>
    </lineage>
</organism>
<dbReference type="SUPFAM" id="SSF53448">
    <property type="entry name" value="Nucleotide-diphospho-sugar transferases"/>
    <property type="match status" value="1"/>
</dbReference>
<evidence type="ECO:0000313" key="1">
    <source>
        <dbReference type="EMBL" id="HJC70784.1"/>
    </source>
</evidence>